<evidence type="ECO:0000313" key="4">
    <source>
        <dbReference type="Proteomes" id="UP000235363"/>
    </source>
</evidence>
<dbReference type="EMBL" id="PNHF01000040">
    <property type="protein sequence ID" value="PMC61173.1"/>
    <property type="molecule type" value="Genomic_DNA"/>
</dbReference>
<proteinExistence type="predicted"/>
<dbReference type="InterPro" id="IPR011234">
    <property type="entry name" value="Fumarylacetoacetase-like_C"/>
</dbReference>
<dbReference type="SUPFAM" id="SSF56529">
    <property type="entry name" value="FAH"/>
    <property type="match status" value="1"/>
</dbReference>
<dbReference type="Proteomes" id="UP000235363">
    <property type="component" value="Unassembled WGS sequence"/>
</dbReference>
<dbReference type="AlphaFoldDB" id="A0A2N6SVS4"/>
<comment type="caution">
    <text evidence="3">The sequence shown here is derived from an EMBL/GenBank/DDBJ whole genome shotgun (WGS) entry which is preliminary data.</text>
</comment>
<dbReference type="GO" id="GO:0016853">
    <property type="term" value="F:isomerase activity"/>
    <property type="evidence" value="ECO:0007669"/>
    <property type="project" value="UniProtKB-KW"/>
</dbReference>
<evidence type="ECO:0000259" key="2">
    <source>
        <dbReference type="Pfam" id="PF01557"/>
    </source>
</evidence>
<protein>
    <submittedName>
        <fullName evidence="3">2-hydroxyhepta-2,4-diene-1,7-dioate isomerase</fullName>
    </submittedName>
</protein>
<keyword evidence="1" id="KW-0479">Metal-binding</keyword>
<dbReference type="PANTHER" id="PTHR11820">
    <property type="entry name" value="ACYLPYRUVASE"/>
    <property type="match status" value="1"/>
</dbReference>
<gene>
    <name evidence="3" type="ORF">CJ204_12400</name>
</gene>
<feature type="domain" description="Fumarylacetoacetase-like C-terminal" evidence="2">
    <location>
        <begin position="76"/>
        <end position="278"/>
    </location>
</feature>
<dbReference type="GO" id="GO:0046872">
    <property type="term" value="F:metal ion binding"/>
    <property type="evidence" value="ECO:0007669"/>
    <property type="project" value="UniProtKB-KW"/>
</dbReference>
<dbReference type="Pfam" id="PF01557">
    <property type="entry name" value="FAA_hydrolase"/>
    <property type="match status" value="1"/>
</dbReference>
<dbReference type="Gene3D" id="3.90.850.10">
    <property type="entry name" value="Fumarylacetoacetase-like, C-terminal domain"/>
    <property type="match status" value="1"/>
</dbReference>
<organism evidence="3 4">
    <name type="scientific">Corynebacterium xerosis</name>
    <dbReference type="NCBI Taxonomy" id="1725"/>
    <lineage>
        <taxon>Bacteria</taxon>
        <taxon>Bacillati</taxon>
        <taxon>Actinomycetota</taxon>
        <taxon>Actinomycetes</taxon>
        <taxon>Mycobacteriales</taxon>
        <taxon>Corynebacteriaceae</taxon>
        <taxon>Corynebacterium</taxon>
    </lineage>
</organism>
<keyword evidence="3" id="KW-0413">Isomerase</keyword>
<reference evidence="3 4" key="1">
    <citation type="submission" date="2017-09" db="EMBL/GenBank/DDBJ databases">
        <title>Bacterial strain isolated from the female urinary microbiota.</title>
        <authorList>
            <person name="Thomas-White K."/>
            <person name="Kumar N."/>
            <person name="Forster S."/>
            <person name="Putonti C."/>
            <person name="Lawley T."/>
            <person name="Wolfe A.J."/>
        </authorList>
    </citation>
    <scope>NUCLEOTIDE SEQUENCE [LARGE SCALE GENOMIC DNA]</scope>
    <source>
        <strain evidence="3 4">UMB0908</strain>
    </source>
</reference>
<accession>A0A2N6SVS4</accession>
<evidence type="ECO:0000313" key="3">
    <source>
        <dbReference type="EMBL" id="PMC61173.1"/>
    </source>
</evidence>
<sequence length="283" mass="30391">MKLATLRIDGGTRAAVLGNGSAVLLDASCVGELLAADGWRAGVDEVLGDRGGDADPDRLVPESEWALAPLIPRPGKIFCVGLNYAAHIDEMGHDRPDVPTLFAKFADALAGPRDDLMVHADAAGALDYEGELAVVIGATTYRVDEDEAARRIAGYAILDDFTQRDAQYATQQWLQGKTLQRTSAFGPWLATPDEFDAATARVRTWIDGELRQDAPIADLVFPPAALVAYVSRFVQLNPGDVISTGTPAGVGHGMDPKTYLRDGQEIRVAIDGLGEQRNILRIR</sequence>
<dbReference type="InterPro" id="IPR036663">
    <property type="entry name" value="Fumarylacetoacetase_C_sf"/>
</dbReference>
<dbReference type="RefSeq" id="WP_102214768.1">
    <property type="nucleotide sequence ID" value="NZ_PNHF01000040.1"/>
</dbReference>
<evidence type="ECO:0000256" key="1">
    <source>
        <dbReference type="ARBA" id="ARBA00022723"/>
    </source>
</evidence>
<name>A0A2N6SVS4_9CORY</name>